<dbReference type="SUPFAM" id="SSF88659">
    <property type="entry name" value="Sigma3 and sigma4 domains of RNA polymerase sigma factors"/>
    <property type="match status" value="1"/>
</dbReference>
<organism evidence="7 8">
    <name type="scientific">Lihuaxuella thermophila</name>
    <dbReference type="NCBI Taxonomy" id="1173111"/>
    <lineage>
        <taxon>Bacteria</taxon>
        <taxon>Bacillati</taxon>
        <taxon>Bacillota</taxon>
        <taxon>Bacilli</taxon>
        <taxon>Bacillales</taxon>
        <taxon>Thermoactinomycetaceae</taxon>
        <taxon>Lihuaxuella</taxon>
    </lineage>
</organism>
<dbReference type="InterPro" id="IPR014284">
    <property type="entry name" value="RNA_pol_sigma-70_dom"/>
</dbReference>
<dbReference type="PANTHER" id="PTHR43133">
    <property type="entry name" value="RNA POLYMERASE ECF-TYPE SIGMA FACTO"/>
    <property type="match status" value="1"/>
</dbReference>
<keyword evidence="8" id="KW-1185">Reference proteome</keyword>
<dbReference type="InterPro" id="IPR007627">
    <property type="entry name" value="RNA_pol_sigma70_r2"/>
</dbReference>
<dbReference type="GO" id="GO:0003677">
    <property type="term" value="F:DNA binding"/>
    <property type="evidence" value="ECO:0007669"/>
    <property type="project" value="InterPro"/>
</dbReference>
<keyword evidence="3" id="KW-0731">Sigma factor</keyword>
<dbReference type="STRING" id="1173111.SAMN05444955_11063"/>
<feature type="domain" description="RNA polymerase sigma factor 70 region 4 type 2" evidence="6">
    <location>
        <begin position="116"/>
        <end position="168"/>
    </location>
</feature>
<keyword evidence="4" id="KW-0804">Transcription</keyword>
<evidence type="ECO:0000256" key="2">
    <source>
        <dbReference type="ARBA" id="ARBA00023015"/>
    </source>
</evidence>
<dbReference type="Pfam" id="PF08281">
    <property type="entry name" value="Sigma70_r4_2"/>
    <property type="match status" value="1"/>
</dbReference>
<gene>
    <name evidence="7" type="ORF">SAMN05444955_11063</name>
</gene>
<dbReference type="InterPro" id="IPR039425">
    <property type="entry name" value="RNA_pol_sigma-70-like"/>
</dbReference>
<evidence type="ECO:0000259" key="5">
    <source>
        <dbReference type="Pfam" id="PF04542"/>
    </source>
</evidence>
<dbReference type="AlphaFoldDB" id="A0A1H8G687"/>
<reference evidence="7 8" key="1">
    <citation type="submission" date="2016-10" db="EMBL/GenBank/DDBJ databases">
        <authorList>
            <person name="de Groot N.N."/>
        </authorList>
    </citation>
    <scope>NUCLEOTIDE SEQUENCE [LARGE SCALE GENOMIC DNA]</scope>
    <source>
        <strain evidence="7 8">DSM 46701</strain>
    </source>
</reference>
<accession>A0A1H8G687</accession>
<dbReference type="GO" id="GO:0016987">
    <property type="term" value="F:sigma factor activity"/>
    <property type="evidence" value="ECO:0007669"/>
    <property type="project" value="UniProtKB-KW"/>
</dbReference>
<dbReference type="OrthoDB" id="9785675at2"/>
<evidence type="ECO:0000256" key="3">
    <source>
        <dbReference type="ARBA" id="ARBA00023082"/>
    </source>
</evidence>
<evidence type="ECO:0000256" key="4">
    <source>
        <dbReference type="ARBA" id="ARBA00023163"/>
    </source>
</evidence>
<sequence>MKNIIAQVLAGNTEAFAYIVNRYEARIYNLALRMLRHRADAQDATQEVFIKVFRQLAHYREEAQFSTWIYRIATNTCLDRIRKQKREQRQVGDGFVFPGSGGETPDCIVENRQLEEMLLEEIRALPDKYRVILLLYHQQGLSYKEIADVLNISVQAVGTRLHRAKALLKKRCKWLWSEEEAEPHDSVCMPGYAKKPDRLY</sequence>
<dbReference type="NCBIfam" id="TIGR02937">
    <property type="entry name" value="sigma70-ECF"/>
    <property type="match status" value="1"/>
</dbReference>
<evidence type="ECO:0000313" key="8">
    <source>
        <dbReference type="Proteomes" id="UP000199695"/>
    </source>
</evidence>
<dbReference type="Proteomes" id="UP000199695">
    <property type="component" value="Unassembled WGS sequence"/>
</dbReference>
<dbReference type="Gene3D" id="1.10.10.10">
    <property type="entry name" value="Winged helix-like DNA-binding domain superfamily/Winged helix DNA-binding domain"/>
    <property type="match status" value="1"/>
</dbReference>
<proteinExistence type="inferred from homology"/>
<evidence type="ECO:0000256" key="1">
    <source>
        <dbReference type="ARBA" id="ARBA00010641"/>
    </source>
</evidence>
<keyword evidence="2" id="KW-0805">Transcription regulation</keyword>
<dbReference type="SUPFAM" id="SSF88946">
    <property type="entry name" value="Sigma2 domain of RNA polymerase sigma factors"/>
    <property type="match status" value="1"/>
</dbReference>
<protein>
    <submittedName>
        <fullName evidence="7">RNA polymerase sigma-70 factor, ECF subfamily</fullName>
    </submittedName>
</protein>
<dbReference type="PANTHER" id="PTHR43133:SF51">
    <property type="entry name" value="RNA POLYMERASE SIGMA FACTOR"/>
    <property type="match status" value="1"/>
</dbReference>
<dbReference type="Pfam" id="PF04542">
    <property type="entry name" value="Sigma70_r2"/>
    <property type="match status" value="1"/>
</dbReference>
<dbReference type="InterPro" id="IPR036388">
    <property type="entry name" value="WH-like_DNA-bd_sf"/>
</dbReference>
<dbReference type="GO" id="GO:0006352">
    <property type="term" value="P:DNA-templated transcription initiation"/>
    <property type="evidence" value="ECO:0007669"/>
    <property type="project" value="InterPro"/>
</dbReference>
<dbReference type="EMBL" id="FOCQ01000010">
    <property type="protein sequence ID" value="SEN38788.1"/>
    <property type="molecule type" value="Genomic_DNA"/>
</dbReference>
<dbReference type="InterPro" id="IPR013324">
    <property type="entry name" value="RNA_pol_sigma_r3/r4-like"/>
</dbReference>
<comment type="similarity">
    <text evidence="1">Belongs to the sigma-70 factor family. ECF subfamily.</text>
</comment>
<dbReference type="Gene3D" id="1.10.1740.10">
    <property type="match status" value="1"/>
</dbReference>
<feature type="domain" description="RNA polymerase sigma-70 region 2" evidence="5">
    <location>
        <begin position="20"/>
        <end position="86"/>
    </location>
</feature>
<dbReference type="InterPro" id="IPR013325">
    <property type="entry name" value="RNA_pol_sigma_r2"/>
</dbReference>
<dbReference type="InterPro" id="IPR013249">
    <property type="entry name" value="RNA_pol_sigma70_r4_t2"/>
</dbReference>
<evidence type="ECO:0000259" key="6">
    <source>
        <dbReference type="Pfam" id="PF08281"/>
    </source>
</evidence>
<dbReference type="CDD" id="cd06171">
    <property type="entry name" value="Sigma70_r4"/>
    <property type="match status" value="1"/>
</dbReference>
<name>A0A1H8G687_9BACL</name>
<evidence type="ECO:0000313" key="7">
    <source>
        <dbReference type="EMBL" id="SEN38788.1"/>
    </source>
</evidence>
<dbReference type="RefSeq" id="WP_089969569.1">
    <property type="nucleotide sequence ID" value="NZ_FOCQ01000010.1"/>
</dbReference>